<keyword evidence="2" id="KW-0378">Hydrolase</keyword>
<keyword evidence="4" id="KW-0067">ATP-binding</keyword>
<evidence type="ECO:0008006" key="9">
    <source>
        <dbReference type="Google" id="ProtNLM"/>
    </source>
</evidence>
<dbReference type="eggNOG" id="COG1061">
    <property type="taxonomic scope" value="Bacteria"/>
</dbReference>
<dbReference type="InterPro" id="IPR006935">
    <property type="entry name" value="Helicase/UvrB_N"/>
</dbReference>
<dbReference type="HOGENOM" id="CLU_428804_0_0_7"/>
<dbReference type="KEGG" id="dat:HRM2_29170"/>
<keyword evidence="3" id="KW-0347">Helicase</keyword>
<dbReference type="OrthoDB" id="9802848at2"/>
<feature type="domain" description="Helicase ATP-binding" evidence="5">
    <location>
        <begin position="97"/>
        <end position="241"/>
    </location>
</feature>
<keyword evidence="8" id="KW-1185">Reference proteome</keyword>
<dbReference type="GO" id="GO:0004386">
    <property type="term" value="F:helicase activity"/>
    <property type="evidence" value="ECO:0007669"/>
    <property type="project" value="UniProtKB-KW"/>
</dbReference>
<dbReference type="PROSITE" id="PS51194">
    <property type="entry name" value="HELICASE_CTER"/>
    <property type="match status" value="1"/>
</dbReference>
<dbReference type="PANTHER" id="PTHR11274">
    <property type="entry name" value="RAD25/XP-B DNA REPAIR HELICASE"/>
    <property type="match status" value="1"/>
</dbReference>
<evidence type="ECO:0000313" key="8">
    <source>
        <dbReference type="Proteomes" id="UP000000442"/>
    </source>
</evidence>
<dbReference type="SMART" id="SM00487">
    <property type="entry name" value="DEXDc"/>
    <property type="match status" value="1"/>
</dbReference>
<dbReference type="Pfam" id="PF04851">
    <property type="entry name" value="ResIII"/>
    <property type="match status" value="1"/>
</dbReference>
<name>C0QJX9_DESAH</name>
<gene>
    <name evidence="7" type="ordered locus">HRM2_29170</name>
</gene>
<feature type="domain" description="Helicase C-terminal" evidence="6">
    <location>
        <begin position="293"/>
        <end position="444"/>
    </location>
</feature>
<dbReference type="InterPro" id="IPR001650">
    <property type="entry name" value="Helicase_C-like"/>
</dbReference>
<organism evidence="7 8">
    <name type="scientific">Desulforapulum autotrophicum (strain ATCC 43914 / DSM 3382 / VKM B-1955 / HRM2)</name>
    <name type="common">Desulfobacterium autotrophicum</name>
    <dbReference type="NCBI Taxonomy" id="177437"/>
    <lineage>
        <taxon>Bacteria</taxon>
        <taxon>Pseudomonadati</taxon>
        <taxon>Thermodesulfobacteriota</taxon>
        <taxon>Desulfobacteria</taxon>
        <taxon>Desulfobacterales</taxon>
        <taxon>Desulfobacteraceae</taxon>
        <taxon>Desulforapulum</taxon>
    </lineage>
</organism>
<dbReference type="InterPro" id="IPR014001">
    <property type="entry name" value="Helicase_ATP-bd"/>
</dbReference>
<dbReference type="InterPro" id="IPR027417">
    <property type="entry name" value="P-loop_NTPase"/>
</dbReference>
<dbReference type="PROSITE" id="PS51192">
    <property type="entry name" value="HELICASE_ATP_BIND_1"/>
    <property type="match status" value="1"/>
</dbReference>
<dbReference type="EMBL" id="CP001087">
    <property type="protein sequence ID" value="ACN16005.1"/>
    <property type="molecule type" value="Genomic_DNA"/>
</dbReference>
<evidence type="ECO:0000256" key="1">
    <source>
        <dbReference type="ARBA" id="ARBA00022741"/>
    </source>
</evidence>
<evidence type="ECO:0000256" key="2">
    <source>
        <dbReference type="ARBA" id="ARBA00022801"/>
    </source>
</evidence>
<proteinExistence type="predicted"/>
<protein>
    <recommendedName>
        <fullName evidence="9">Helicase ATP-binding domain-containing protein</fullName>
    </recommendedName>
</protein>
<dbReference type="GO" id="GO:0016787">
    <property type="term" value="F:hydrolase activity"/>
    <property type="evidence" value="ECO:0007669"/>
    <property type="project" value="UniProtKB-KW"/>
</dbReference>
<dbReference type="Proteomes" id="UP000000442">
    <property type="component" value="Chromosome"/>
</dbReference>
<dbReference type="Pfam" id="PF00271">
    <property type="entry name" value="Helicase_C"/>
    <property type="match status" value="1"/>
</dbReference>
<evidence type="ECO:0000259" key="6">
    <source>
        <dbReference type="PROSITE" id="PS51194"/>
    </source>
</evidence>
<evidence type="ECO:0000259" key="5">
    <source>
        <dbReference type="PROSITE" id="PS51192"/>
    </source>
</evidence>
<accession>C0QJX9</accession>
<dbReference type="RefSeq" id="WP_015904767.1">
    <property type="nucleotide sequence ID" value="NC_012108.1"/>
</dbReference>
<reference evidence="7 8" key="1">
    <citation type="journal article" date="2009" name="Environ. Microbiol.">
        <title>Genome sequence of Desulfobacterium autotrophicum HRM2, a marine sulfate reducer oxidizing organic carbon completely to carbon dioxide.</title>
        <authorList>
            <person name="Strittmatter A.W."/>
            <person name="Liesegang H."/>
            <person name="Rabus R."/>
            <person name="Decker I."/>
            <person name="Amann J."/>
            <person name="Andres S."/>
            <person name="Henne A."/>
            <person name="Fricke W.F."/>
            <person name="Martinez-Arias R."/>
            <person name="Bartels D."/>
            <person name="Goesmann A."/>
            <person name="Krause L."/>
            <person name="Puehler A."/>
            <person name="Klenk H.P."/>
            <person name="Richter M."/>
            <person name="Schuler M."/>
            <person name="Gloeckner F.O."/>
            <person name="Meyerdierks A."/>
            <person name="Gottschalk G."/>
            <person name="Amann R."/>
        </authorList>
    </citation>
    <scope>NUCLEOTIDE SEQUENCE [LARGE SCALE GENOMIC DNA]</scope>
    <source>
        <strain evidence="8">ATCC 43914 / DSM 3382 / HRM2</strain>
    </source>
</reference>
<dbReference type="GO" id="GO:0003677">
    <property type="term" value="F:DNA binding"/>
    <property type="evidence" value="ECO:0007669"/>
    <property type="project" value="InterPro"/>
</dbReference>
<evidence type="ECO:0000256" key="4">
    <source>
        <dbReference type="ARBA" id="ARBA00022840"/>
    </source>
</evidence>
<dbReference type="GO" id="GO:0005524">
    <property type="term" value="F:ATP binding"/>
    <property type="evidence" value="ECO:0007669"/>
    <property type="project" value="UniProtKB-KW"/>
</dbReference>
<dbReference type="SUPFAM" id="SSF52540">
    <property type="entry name" value="P-loop containing nucleoside triphosphate hydrolases"/>
    <property type="match status" value="1"/>
</dbReference>
<dbReference type="PANTHER" id="PTHR11274:SF0">
    <property type="entry name" value="GENERAL TRANSCRIPTION AND DNA REPAIR FACTOR IIH HELICASE SUBUNIT XPB"/>
    <property type="match status" value="1"/>
</dbReference>
<sequence>MTAVSTDARAGAHTPLRLCRLCKRGPFPMDAYNLDLTDLLMKSAEGLLEIDDLFDCCGNIKYKLRNDQFPVLQKFAAYLLDIATRPDPQFSSPCCRIILPPRTGKTIIAGHIIALTALPATIVVPTRTLVLQTVESLSSQLNGSVPIGLFYGEEKRVVKNGINVITYSSLQGHSQQGTLPRAFARSALVFVDEAHHSMTRLRQKALSRAFSAQAVRIALTATPTYNDDKRVDLFYPDKIYEIDLKEAIALGLLAPARVWVAEVDAGKSRVRIFAGDFERELLGRIMSSAPFFKTVEIFRYSPENRDIPCLIVCASRQQAHDLHTYLKRHRPDGCPPPGLILGETPGNARTRLLDPFEGGKIDTLIQVNVLIEGWNSPHCKLLIDLSPSTSRVRATQKYFRVMTRFRQKQAKIYVILPDRLPRPPVLPMDLLFESGDEYTCGDLLDRRDRSAVSTALDMLDQTPVKGVVVKKKIVVGTRLELPRLKPGNMGQVRLVIESCPAFNPADPCIRKEFIRLMFNHHLFAGSGKGLLNWFGIGYGKNAYWMFMAKLYPSVTGHVFLTKNAAIRNKKEQCFEVQGLCSTDVDFFNKALVQPATKKGKPTAPFPESPTQASVCQIQEHHIAEIHCATEQQTHTPHP</sequence>
<evidence type="ECO:0000313" key="7">
    <source>
        <dbReference type="EMBL" id="ACN16005.1"/>
    </source>
</evidence>
<evidence type="ECO:0000256" key="3">
    <source>
        <dbReference type="ARBA" id="ARBA00022806"/>
    </source>
</evidence>
<dbReference type="STRING" id="177437.HRM2_29170"/>
<keyword evidence="1" id="KW-0547">Nucleotide-binding</keyword>
<dbReference type="AlphaFoldDB" id="C0QJX9"/>
<dbReference type="InterPro" id="IPR050615">
    <property type="entry name" value="ATP-dep_DNA_Helicase"/>
</dbReference>
<dbReference type="Gene3D" id="3.40.50.300">
    <property type="entry name" value="P-loop containing nucleotide triphosphate hydrolases"/>
    <property type="match status" value="2"/>
</dbReference>